<dbReference type="RefSeq" id="WP_377974844.1">
    <property type="nucleotide sequence ID" value="NZ_JBBKYA010000001.1"/>
</dbReference>
<organism evidence="2 3">
    <name type="scientific">Aquirufa echingensis</name>
    <dbReference type="NCBI Taxonomy" id="3096516"/>
    <lineage>
        <taxon>Bacteria</taxon>
        <taxon>Pseudomonadati</taxon>
        <taxon>Bacteroidota</taxon>
        <taxon>Cytophagia</taxon>
        <taxon>Cytophagales</taxon>
        <taxon>Flectobacillaceae</taxon>
        <taxon>Aquirufa</taxon>
    </lineage>
</organism>
<dbReference type="Proteomes" id="UP001598114">
    <property type="component" value="Unassembled WGS sequence"/>
</dbReference>
<reference evidence="2 3" key="1">
    <citation type="submission" date="2024-03" db="EMBL/GenBank/DDBJ databases">
        <title>Aquirufa genome sequencing.</title>
        <authorList>
            <person name="Pitt A."/>
            <person name="Hahn M.W."/>
        </authorList>
    </citation>
    <scope>NUCLEOTIDE SEQUENCE [LARGE SCALE GENOMIC DNA]</scope>
    <source>
        <strain evidence="2 3">PLAD-142S6K</strain>
    </source>
</reference>
<comment type="caution">
    <text evidence="2">The sequence shown here is derived from an EMBL/GenBank/DDBJ whole genome shotgun (WGS) entry which is preliminary data.</text>
</comment>
<dbReference type="Pfam" id="PF00196">
    <property type="entry name" value="GerE"/>
    <property type="match status" value="1"/>
</dbReference>
<dbReference type="EMBL" id="JBBKYA010000001">
    <property type="protein sequence ID" value="MFD3275132.1"/>
    <property type="molecule type" value="Genomic_DNA"/>
</dbReference>
<dbReference type="PROSITE" id="PS50043">
    <property type="entry name" value="HTH_LUXR_2"/>
    <property type="match status" value="1"/>
</dbReference>
<dbReference type="InterPro" id="IPR016032">
    <property type="entry name" value="Sig_transdc_resp-reg_C-effctor"/>
</dbReference>
<feature type="domain" description="HTH luxR-type" evidence="1">
    <location>
        <begin position="4"/>
        <end position="69"/>
    </location>
</feature>
<protein>
    <submittedName>
        <fullName evidence="2">LuxR C-terminal-related transcriptional regulator</fullName>
    </submittedName>
</protein>
<dbReference type="InterPro" id="IPR000792">
    <property type="entry name" value="Tscrpt_reg_LuxR_C"/>
</dbReference>
<evidence type="ECO:0000313" key="3">
    <source>
        <dbReference type="Proteomes" id="UP001598114"/>
    </source>
</evidence>
<evidence type="ECO:0000313" key="2">
    <source>
        <dbReference type="EMBL" id="MFD3275132.1"/>
    </source>
</evidence>
<dbReference type="InterPro" id="IPR036388">
    <property type="entry name" value="WH-like_DNA-bd_sf"/>
</dbReference>
<name>A0ABW6D4B1_9BACT</name>
<dbReference type="CDD" id="cd06170">
    <property type="entry name" value="LuxR_C_like"/>
    <property type="match status" value="1"/>
</dbReference>
<sequence length="71" mass="8515">MKLKQNEIIDFTNREITIIRLSKDNFTCKEIAKKLFISENTVRKHRQNILQKVNGVGRKDFRDFLRNFSES</sequence>
<dbReference type="SUPFAM" id="SSF46894">
    <property type="entry name" value="C-terminal effector domain of the bipartite response regulators"/>
    <property type="match status" value="1"/>
</dbReference>
<accession>A0ABW6D4B1</accession>
<dbReference type="SMART" id="SM00421">
    <property type="entry name" value="HTH_LUXR"/>
    <property type="match status" value="1"/>
</dbReference>
<evidence type="ECO:0000259" key="1">
    <source>
        <dbReference type="PROSITE" id="PS50043"/>
    </source>
</evidence>
<dbReference type="Gene3D" id="1.10.10.10">
    <property type="entry name" value="Winged helix-like DNA-binding domain superfamily/Winged helix DNA-binding domain"/>
    <property type="match status" value="1"/>
</dbReference>
<proteinExistence type="predicted"/>
<gene>
    <name evidence="2" type="ORF">SKC38_02680</name>
</gene>
<dbReference type="PRINTS" id="PR00038">
    <property type="entry name" value="HTHLUXR"/>
</dbReference>
<keyword evidence="3" id="KW-1185">Reference proteome</keyword>